<evidence type="ECO:0000256" key="4">
    <source>
        <dbReference type="ARBA" id="ARBA00022833"/>
    </source>
</evidence>
<dbReference type="Pfam" id="PF12108">
    <property type="entry name" value="SF3a60_bindingd"/>
    <property type="match status" value="1"/>
</dbReference>
<dbReference type="InterPro" id="IPR013087">
    <property type="entry name" value="Znf_C2H2_type"/>
</dbReference>
<dbReference type="InterPro" id="IPR024598">
    <property type="entry name" value="SF3a60/Prp9_C"/>
</dbReference>
<dbReference type="SMART" id="SM00451">
    <property type="entry name" value="ZnF_U1"/>
    <property type="match status" value="1"/>
</dbReference>
<dbReference type="InterPro" id="IPR003604">
    <property type="entry name" value="Matrin/U1-like-C_Znf_C2H2"/>
</dbReference>
<accession>A0A151Z541</accession>
<evidence type="ECO:0000313" key="7">
    <source>
        <dbReference type="EMBL" id="KYQ89080.1"/>
    </source>
</evidence>
<evidence type="ECO:0000256" key="2">
    <source>
        <dbReference type="ARBA" id="ARBA00022723"/>
    </source>
</evidence>
<keyword evidence="2" id="KW-0479">Metal-binding</keyword>
<dbReference type="PROSITE" id="PS00028">
    <property type="entry name" value="ZINC_FINGER_C2H2_1"/>
    <property type="match status" value="1"/>
</dbReference>
<dbReference type="EMBL" id="LODT01000042">
    <property type="protein sequence ID" value="KYQ89080.1"/>
    <property type="molecule type" value="Genomic_DNA"/>
</dbReference>
<dbReference type="InterPro" id="IPR031774">
    <property type="entry name" value="SF3A3_dom"/>
</dbReference>
<dbReference type="InterPro" id="IPR021966">
    <property type="entry name" value="SF3a60_bindingd"/>
</dbReference>
<keyword evidence="5" id="KW-0539">Nucleus</keyword>
<dbReference type="OrthoDB" id="2160351at2759"/>
<dbReference type="Gene3D" id="3.30.160.60">
    <property type="entry name" value="Classic Zinc Finger"/>
    <property type="match status" value="1"/>
</dbReference>
<dbReference type="Pfam" id="PF12171">
    <property type="entry name" value="zf-C2H2_jaz"/>
    <property type="match status" value="1"/>
</dbReference>
<keyword evidence="4" id="KW-0862">Zinc</keyword>
<feature type="domain" description="C2H2-type" evidence="6">
    <location>
        <begin position="243"/>
        <end position="265"/>
    </location>
</feature>
<evidence type="ECO:0000256" key="1">
    <source>
        <dbReference type="ARBA" id="ARBA00004123"/>
    </source>
</evidence>
<evidence type="ECO:0000259" key="6">
    <source>
        <dbReference type="PROSITE" id="PS00028"/>
    </source>
</evidence>
<dbReference type="InParanoid" id="A0A151Z541"/>
<dbReference type="InterPro" id="IPR036236">
    <property type="entry name" value="Znf_C2H2_sf"/>
</dbReference>
<dbReference type="GO" id="GO:0005681">
    <property type="term" value="C:spliceosomal complex"/>
    <property type="evidence" value="ECO:0007669"/>
    <property type="project" value="InterPro"/>
</dbReference>
<dbReference type="InterPro" id="IPR051421">
    <property type="entry name" value="RNA_Proc_DNA_Dmg_Regulator"/>
</dbReference>
<dbReference type="GO" id="GO:0008270">
    <property type="term" value="F:zinc ion binding"/>
    <property type="evidence" value="ECO:0007669"/>
    <property type="project" value="UniProtKB-KW"/>
</dbReference>
<comment type="caution">
    <text evidence="7">The sequence shown here is derived from an EMBL/GenBank/DDBJ whole genome shotgun (WGS) entry which is preliminary data.</text>
</comment>
<dbReference type="AlphaFoldDB" id="A0A151Z541"/>
<dbReference type="Pfam" id="PF16837">
    <property type="entry name" value="SF3A3"/>
    <property type="match status" value="1"/>
</dbReference>
<dbReference type="FunCoup" id="A0A151Z541">
    <property type="interactions" value="1340"/>
</dbReference>
<name>A0A151Z541_TIELA</name>
<proteinExistence type="predicted"/>
<dbReference type="PANTHER" id="PTHR12786">
    <property type="entry name" value="SPLICING FACTOR SF3A-RELATED"/>
    <property type="match status" value="1"/>
</dbReference>
<reference evidence="7 8" key="1">
    <citation type="submission" date="2015-12" db="EMBL/GenBank/DDBJ databases">
        <title>Dictyostelia acquired genes for synthesis and detection of signals that induce cell-type specialization by lateral gene transfer from prokaryotes.</title>
        <authorList>
            <person name="Gloeckner G."/>
            <person name="Schaap P."/>
        </authorList>
    </citation>
    <scope>NUCLEOTIDE SEQUENCE [LARGE SCALE GENOMIC DNA]</scope>
    <source>
        <strain evidence="7 8">TK</strain>
    </source>
</reference>
<gene>
    <name evidence="7" type="ORF">DLAC_10308</name>
</gene>
<sequence length="481" mass="57306">MSSTLLERTRNLHENIERYELLIENEMNIPPPNFKETILQNHRVNHYLESSIDCAKELQKIYNDDDESRKNELESMSGKDIFGSFYGKLKEIKEYHRKYPDLKDQRNNSSLYFNATVPFLGNEHFGKYLDLNEIYDVYLNLPFLQNRIDYTSYLSKFYEFQYANIVRMKYPVYREYLEKLYQYLISFLERTQPLFDLNQNLERYEKEFNEKWDKHEYDPKMEAEGDRKDDDEDGGDTSSPLYCKACRKMFSSESVFKGHLGGKKHKLNQTKMTSDRDSHSYLNLKQRKPTTFLEFKISKLGELLSDQTHATKEMVLRKQSRSATEINVEEEPVEDEEINIDDMDTVDEPTKLKIANYPVDFSGKPIPYWVYKLNELGVEYKCEICGNQSYWGRKTYEKHFQESRHSYGMSCIGVPNTIHFHEITKIKDALELWAKIKKQNNEKTFKSDRDEEYEDENGEVMSKIAYEMLVKQGIIRKRKNM</sequence>
<keyword evidence="8" id="KW-1185">Reference proteome</keyword>
<dbReference type="GO" id="GO:0003723">
    <property type="term" value="F:RNA binding"/>
    <property type="evidence" value="ECO:0007669"/>
    <property type="project" value="InterPro"/>
</dbReference>
<protein>
    <submittedName>
        <fullName evidence="7">C2H2-type zinc finger-containing protein</fullName>
    </submittedName>
</protein>
<dbReference type="Pfam" id="PF11931">
    <property type="entry name" value="SF3a60_Prp9_C"/>
    <property type="match status" value="1"/>
</dbReference>
<dbReference type="PANTHER" id="PTHR12786:SF2">
    <property type="entry name" value="SPLICING FACTOR 3A SUBUNIT 3"/>
    <property type="match status" value="1"/>
</dbReference>
<dbReference type="STRING" id="361077.A0A151Z541"/>
<dbReference type="GO" id="GO:0000398">
    <property type="term" value="P:mRNA splicing, via spliceosome"/>
    <property type="evidence" value="ECO:0007669"/>
    <property type="project" value="InterPro"/>
</dbReference>
<dbReference type="SMART" id="SM00355">
    <property type="entry name" value="ZnF_C2H2"/>
    <property type="match status" value="2"/>
</dbReference>
<dbReference type="OMA" id="GPKAFQK"/>
<dbReference type="InterPro" id="IPR022755">
    <property type="entry name" value="Znf_C2H2_jaz"/>
</dbReference>
<organism evidence="7 8">
    <name type="scientific">Tieghemostelium lacteum</name>
    <name type="common">Slime mold</name>
    <name type="synonym">Dictyostelium lacteum</name>
    <dbReference type="NCBI Taxonomy" id="361077"/>
    <lineage>
        <taxon>Eukaryota</taxon>
        <taxon>Amoebozoa</taxon>
        <taxon>Evosea</taxon>
        <taxon>Eumycetozoa</taxon>
        <taxon>Dictyostelia</taxon>
        <taxon>Dictyosteliales</taxon>
        <taxon>Raperosteliaceae</taxon>
        <taxon>Tieghemostelium</taxon>
    </lineage>
</organism>
<evidence type="ECO:0000313" key="8">
    <source>
        <dbReference type="Proteomes" id="UP000076078"/>
    </source>
</evidence>
<dbReference type="Proteomes" id="UP000076078">
    <property type="component" value="Unassembled WGS sequence"/>
</dbReference>
<evidence type="ECO:0000256" key="3">
    <source>
        <dbReference type="ARBA" id="ARBA00022771"/>
    </source>
</evidence>
<comment type="subcellular location">
    <subcellularLocation>
        <location evidence="1">Nucleus</location>
    </subcellularLocation>
</comment>
<keyword evidence="3" id="KW-0863">Zinc-finger</keyword>
<evidence type="ECO:0000256" key="5">
    <source>
        <dbReference type="ARBA" id="ARBA00023242"/>
    </source>
</evidence>
<dbReference type="SUPFAM" id="SSF57667">
    <property type="entry name" value="beta-beta-alpha zinc fingers"/>
    <property type="match status" value="1"/>
</dbReference>